<reference evidence="3" key="1">
    <citation type="journal article" date="2019" name="Int. J. Syst. Evol. Microbiol.">
        <title>The Global Catalogue of Microorganisms (GCM) 10K type strain sequencing project: providing services to taxonomists for standard genome sequencing and annotation.</title>
        <authorList>
            <consortium name="The Broad Institute Genomics Platform"/>
            <consortium name="The Broad Institute Genome Sequencing Center for Infectious Disease"/>
            <person name="Wu L."/>
            <person name="Ma J."/>
        </authorList>
    </citation>
    <scope>NUCLEOTIDE SEQUENCE [LARGE SCALE GENOMIC DNA]</scope>
    <source>
        <strain evidence="3">NBRC 100033</strain>
    </source>
</reference>
<name>A0ABQ6A0S2_9GAMM</name>
<dbReference type="SUPFAM" id="SSF51695">
    <property type="entry name" value="PLC-like phosphodiesterases"/>
    <property type="match status" value="1"/>
</dbReference>
<dbReference type="PANTHER" id="PTHR46211:SF1">
    <property type="entry name" value="GLYCEROPHOSPHODIESTER PHOSPHODIESTERASE, CYTOPLASMIC"/>
    <property type="match status" value="1"/>
</dbReference>
<sequence length="255" mass="27951">MLMSLVIAHRGAKGTAPENTLRAIQLAAEQGAQWVELDVMLTADQVPIIFHDPVLVLSAEVPLLVKDTPWKRMQNLQVAAPVGSKEASAPIATLEQAAKLIHQLGMGLNLEIKPAAKGLGELTLKRSLEVLEKSPALNLVISSFDFTALQAAKQLAPNIPRALLYETLTKHWRDEVRNYQVRSIHLADVASLNPTIIASIRELGLEVYVYTVNSVERAEELISWGVKGIFTDYPAKFTRLIATTSKRVSAYGDPV</sequence>
<keyword evidence="3" id="KW-1185">Reference proteome</keyword>
<evidence type="ECO:0000313" key="2">
    <source>
        <dbReference type="EMBL" id="GLR64978.1"/>
    </source>
</evidence>
<dbReference type="Proteomes" id="UP001156682">
    <property type="component" value="Unassembled WGS sequence"/>
</dbReference>
<comment type="caution">
    <text evidence="2">The sequence shown here is derived from an EMBL/GenBank/DDBJ whole genome shotgun (WGS) entry which is preliminary data.</text>
</comment>
<dbReference type="InterPro" id="IPR030395">
    <property type="entry name" value="GP_PDE_dom"/>
</dbReference>
<dbReference type="InterPro" id="IPR017946">
    <property type="entry name" value="PLC-like_Pdiesterase_TIM-brl"/>
</dbReference>
<gene>
    <name evidence="2" type="primary">ugpQ</name>
    <name evidence="2" type="ORF">GCM10007878_24160</name>
</gene>
<dbReference type="PANTHER" id="PTHR46211">
    <property type="entry name" value="GLYCEROPHOSPHORYL DIESTER PHOSPHODIESTERASE"/>
    <property type="match status" value="1"/>
</dbReference>
<dbReference type="RefSeq" id="WP_084324579.1">
    <property type="nucleotide sequence ID" value="NZ_BSOR01000041.1"/>
</dbReference>
<dbReference type="PROSITE" id="PS51704">
    <property type="entry name" value="GP_PDE"/>
    <property type="match status" value="1"/>
</dbReference>
<evidence type="ECO:0000259" key="1">
    <source>
        <dbReference type="PROSITE" id="PS51704"/>
    </source>
</evidence>
<feature type="domain" description="GP-PDE" evidence="1">
    <location>
        <begin position="4"/>
        <end position="241"/>
    </location>
</feature>
<accession>A0ABQ6A0S2</accession>
<dbReference type="EMBL" id="BSOR01000041">
    <property type="protein sequence ID" value="GLR64978.1"/>
    <property type="molecule type" value="Genomic_DNA"/>
</dbReference>
<protein>
    <submittedName>
        <fullName evidence="2">Glycerophosphoryl diester phosphodiesterase</fullName>
    </submittedName>
</protein>
<dbReference type="Pfam" id="PF03009">
    <property type="entry name" value="GDPD"/>
    <property type="match status" value="1"/>
</dbReference>
<organism evidence="2 3">
    <name type="scientific">Marinospirillum insulare</name>
    <dbReference type="NCBI Taxonomy" id="217169"/>
    <lineage>
        <taxon>Bacteria</taxon>
        <taxon>Pseudomonadati</taxon>
        <taxon>Pseudomonadota</taxon>
        <taxon>Gammaproteobacteria</taxon>
        <taxon>Oceanospirillales</taxon>
        <taxon>Oceanospirillaceae</taxon>
        <taxon>Marinospirillum</taxon>
    </lineage>
</organism>
<proteinExistence type="predicted"/>
<evidence type="ECO:0000313" key="3">
    <source>
        <dbReference type="Proteomes" id="UP001156682"/>
    </source>
</evidence>
<dbReference type="Gene3D" id="3.20.20.190">
    <property type="entry name" value="Phosphatidylinositol (PI) phosphodiesterase"/>
    <property type="match status" value="1"/>
</dbReference>